<evidence type="ECO:0000313" key="3">
    <source>
        <dbReference type="Proteomes" id="UP000093779"/>
    </source>
</evidence>
<protein>
    <submittedName>
        <fullName evidence="1">Uncharacterized protein</fullName>
    </submittedName>
</protein>
<evidence type="ECO:0000313" key="1">
    <source>
        <dbReference type="EMBL" id="OBF14039.1"/>
    </source>
</evidence>
<reference evidence="1 3" key="2">
    <citation type="submission" date="2016-06" db="EMBL/GenBank/DDBJ databases">
        <authorList>
            <person name="Kjaerup R.B."/>
            <person name="Dalgaard T.S."/>
            <person name="Juul-Madsen H.R."/>
        </authorList>
    </citation>
    <scope>NUCLEOTIDE SEQUENCE [LARGE SCALE GENOMIC DNA]</scope>
    <source>
        <strain evidence="1 3">ACS1953</strain>
    </source>
</reference>
<sequence length="70" mass="7965">MQLLPQLQFSHVQFGLSHFVDPAVSLLVMHMRLRPTPADQAATELIRPCRRPINGATDIQTARTIRKVFQ</sequence>
<organism evidence="1 3">
    <name type="scientific">Mycolicibacterium conceptionense</name>
    <dbReference type="NCBI Taxonomy" id="451644"/>
    <lineage>
        <taxon>Bacteria</taxon>
        <taxon>Bacillati</taxon>
        <taxon>Actinomycetota</taxon>
        <taxon>Actinomycetes</taxon>
        <taxon>Mycobacteriales</taxon>
        <taxon>Mycobacteriaceae</taxon>
        <taxon>Mycolicibacterium</taxon>
    </lineage>
</organism>
<evidence type="ECO:0000313" key="4">
    <source>
        <dbReference type="Proteomes" id="UP000193811"/>
    </source>
</evidence>
<dbReference type="AlphaFoldDB" id="A0A1A1X4F9"/>
<dbReference type="Proteomes" id="UP000093779">
    <property type="component" value="Unassembled WGS sequence"/>
</dbReference>
<dbReference type="EMBL" id="LQOP01000008">
    <property type="protein sequence ID" value="ORV29242.1"/>
    <property type="molecule type" value="Genomic_DNA"/>
</dbReference>
<name>A0A1A1X4F9_9MYCO</name>
<dbReference type="EMBL" id="LZHX01000089">
    <property type="protein sequence ID" value="OBF14039.1"/>
    <property type="molecule type" value="Genomic_DNA"/>
</dbReference>
<gene>
    <name evidence="1" type="ORF">A5726_26890</name>
    <name evidence="2" type="ORF">AWB98_07675</name>
</gene>
<keyword evidence="4" id="KW-1185">Reference proteome</keyword>
<evidence type="ECO:0000313" key="2">
    <source>
        <dbReference type="EMBL" id="ORV29242.1"/>
    </source>
</evidence>
<accession>A0A1A1X4F9</accession>
<reference evidence="2 4" key="1">
    <citation type="submission" date="2016-01" db="EMBL/GenBank/DDBJ databases">
        <title>The new phylogeny of the genus Mycobacterium.</title>
        <authorList>
            <person name="Tarcisio F."/>
            <person name="Conor M."/>
            <person name="Antonella G."/>
            <person name="Elisabetta G."/>
            <person name="Giulia F.S."/>
            <person name="Sara T."/>
            <person name="Anna F."/>
            <person name="Clotilde B."/>
            <person name="Roberto B."/>
            <person name="Veronica D.S."/>
            <person name="Fabio R."/>
            <person name="Monica P."/>
            <person name="Olivier J."/>
            <person name="Enrico T."/>
            <person name="Nicola S."/>
        </authorList>
    </citation>
    <scope>NUCLEOTIDE SEQUENCE [LARGE SCALE GENOMIC DNA]</scope>
    <source>
        <strain evidence="2 4">CCUG 50187</strain>
    </source>
</reference>
<comment type="caution">
    <text evidence="1">The sequence shown here is derived from an EMBL/GenBank/DDBJ whole genome shotgun (WGS) entry which is preliminary data.</text>
</comment>
<dbReference type="Proteomes" id="UP000193811">
    <property type="component" value="Unassembled WGS sequence"/>
</dbReference>
<proteinExistence type="predicted"/>